<evidence type="ECO:0000256" key="7">
    <source>
        <dbReference type="ARBA" id="ARBA00022989"/>
    </source>
</evidence>
<keyword evidence="5" id="KW-0631">Potassium channel</keyword>
<feature type="domain" description="Potassium channel" evidence="12">
    <location>
        <begin position="152"/>
        <end position="228"/>
    </location>
</feature>
<dbReference type="InterPro" id="IPR047871">
    <property type="entry name" value="K_chnl_Slo-like"/>
</dbReference>
<evidence type="ECO:0000256" key="1">
    <source>
        <dbReference type="ARBA" id="ARBA00004141"/>
    </source>
</evidence>
<evidence type="ECO:0000313" key="14">
    <source>
        <dbReference type="Proteomes" id="UP001515480"/>
    </source>
</evidence>
<comment type="subcellular location">
    <subcellularLocation>
        <location evidence="1">Membrane</location>
        <topology evidence="1">Multi-pass membrane protein</topology>
    </subcellularLocation>
</comment>
<evidence type="ECO:0000256" key="2">
    <source>
        <dbReference type="ARBA" id="ARBA00022448"/>
    </source>
</evidence>
<gene>
    <name evidence="13" type="ORF">AB1Y20_011511</name>
</gene>
<keyword evidence="10" id="KW-0407">Ion channel</keyword>
<evidence type="ECO:0000313" key="13">
    <source>
        <dbReference type="EMBL" id="KAL1499303.1"/>
    </source>
</evidence>
<protein>
    <recommendedName>
        <fullName evidence="12">Potassium channel domain-containing protein</fullName>
    </recommendedName>
</protein>
<sequence>MWGRAPPPPPSPPSPLLSPSAMLLSGLAAAFLLLVLSTPPSPSSVLSPRRVYSLSAVLLTASSLLLTAAEPHLSAVDAFYLSCMTFSTIGYGDIDHPSTPLGRLLVMVLAIGGVAFFGLTIELLHSLREKTDGALLRLVGVRGAAAAALMLAVNAAAGVGLCFSLTEDAQMPKDVLGALYWSVITGTSVGYGDFHPTSDVGKLCVCVYAFCTMQATANAMGVFKSALVQLCTPSPGRRPQSQKTD</sequence>
<feature type="transmembrane region" description="Helical" evidence="11">
    <location>
        <begin position="20"/>
        <end position="39"/>
    </location>
</feature>
<feature type="transmembrane region" description="Helical" evidence="11">
    <location>
        <begin position="51"/>
        <end position="69"/>
    </location>
</feature>
<evidence type="ECO:0000256" key="5">
    <source>
        <dbReference type="ARBA" id="ARBA00022826"/>
    </source>
</evidence>
<feature type="transmembrane region" description="Helical" evidence="11">
    <location>
        <begin position="144"/>
        <end position="163"/>
    </location>
</feature>
<keyword evidence="3" id="KW-0633">Potassium transport</keyword>
<feature type="domain" description="Potassium channel" evidence="12">
    <location>
        <begin position="59"/>
        <end position="124"/>
    </location>
</feature>
<evidence type="ECO:0000256" key="4">
    <source>
        <dbReference type="ARBA" id="ARBA00022692"/>
    </source>
</evidence>
<dbReference type="EMBL" id="JBGBPQ010000025">
    <property type="protein sequence ID" value="KAL1499303.1"/>
    <property type="molecule type" value="Genomic_DNA"/>
</dbReference>
<dbReference type="GO" id="GO:0016020">
    <property type="term" value="C:membrane"/>
    <property type="evidence" value="ECO:0007669"/>
    <property type="project" value="UniProtKB-SubCell"/>
</dbReference>
<organism evidence="13 14">
    <name type="scientific">Prymnesium parvum</name>
    <name type="common">Toxic golden alga</name>
    <dbReference type="NCBI Taxonomy" id="97485"/>
    <lineage>
        <taxon>Eukaryota</taxon>
        <taxon>Haptista</taxon>
        <taxon>Haptophyta</taxon>
        <taxon>Prymnesiophyceae</taxon>
        <taxon>Prymnesiales</taxon>
        <taxon>Prymnesiaceae</taxon>
        <taxon>Prymnesium</taxon>
    </lineage>
</organism>
<keyword evidence="14" id="KW-1185">Reference proteome</keyword>
<keyword evidence="7 11" id="KW-1133">Transmembrane helix</keyword>
<keyword evidence="4 11" id="KW-0812">Transmembrane</keyword>
<dbReference type="PANTHER" id="PTHR10027">
    <property type="entry name" value="CALCIUM-ACTIVATED POTASSIUM CHANNEL ALPHA CHAIN"/>
    <property type="match status" value="1"/>
</dbReference>
<feature type="transmembrane region" description="Helical" evidence="11">
    <location>
        <begin position="104"/>
        <end position="124"/>
    </location>
</feature>
<dbReference type="AlphaFoldDB" id="A0AB34IK79"/>
<dbReference type="InterPro" id="IPR013099">
    <property type="entry name" value="K_chnl_dom"/>
</dbReference>
<comment type="caution">
    <text evidence="13">The sequence shown here is derived from an EMBL/GenBank/DDBJ whole genome shotgun (WGS) entry which is preliminary data.</text>
</comment>
<dbReference type="SUPFAM" id="SSF81324">
    <property type="entry name" value="Voltage-gated potassium channels"/>
    <property type="match status" value="2"/>
</dbReference>
<keyword evidence="6" id="KW-0630">Potassium</keyword>
<keyword evidence="9 11" id="KW-0472">Membrane</keyword>
<evidence type="ECO:0000256" key="3">
    <source>
        <dbReference type="ARBA" id="ARBA00022538"/>
    </source>
</evidence>
<evidence type="ECO:0000256" key="8">
    <source>
        <dbReference type="ARBA" id="ARBA00023065"/>
    </source>
</evidence>
<evidence type="ECO:0000256" key="6">
    <source>
        <dbReference type="ARBA" id="ARBA00022958"/>
    </source>
</evidence>
<evidence type="ECO:0000256" key="11">
    <source>
        <dbReference type="SAM" id="Phobius"/>
    </source>
</evidence>
<dbReference type="Pfam" id="PF07885">
    <property type="entry name" value="Ion_trans_2"/>
    <property type="match status" value="2"/>
</dbReference>
<dbReference type="PANTHER" id="PTHR10027:SF10">
    <property type="entry name" value="SLOWPOKE 2, ISOFORM D"/>
    <property type="match status" value="1"/>
</dbReference>
<accession>A0AB34IK79</accession>
<proteinExistence type="predicted"/>
<dbReference type="Gene3D" id="1.10.287.70">
    <property type="match status" value="2"/>
</dbReference>
<dbReference type="Proteomes" id="UP001515480">
    <property type="component" value="Unassembled WGS sequence"/>
</dbReference>
<reference evidence="13 14" key="1">
    <citation type="journal article" date="2024" name="Science">
        <title>Giant polyketide synthase enzymes in the biosynthesis of giant marine polyether toxins.</title>
        <authorList>
            <person name="Fallon T.R."/>
            <person name="Shende V.V."/>
            <person name="Wierzbicki I.H."/>
            <person name="Pendleton A.L."/>
            <person name="Watervoot N.F."/>
            <person name="Auber R.P."/>
            <person name="Gonzalez D.J."/>
            <person name="Wisecaver J.H."/>
            <person name="Moore B.S."/>
        </authorList>
    </citation>
    <scope>NUCLEOTIDE SEQUENCE [LARGE SCALE GENOMIC DNA]</scope>
    <source>
        <strain evidence="13 14">12B1</strain>
    </source>
</reference>
<evidence type="ECO:0000256" key="10">
    <source>
        <dbReference type="ARBA" id="ARBA00023303"/>
    </source>
</evidence>
<keyword evidence="8" id="KW-0406">Ion transport</keyword>
<dbReference type="GO" id="GO:0005267">
    <property type="term" value="F:potassium channel activity"/>
    <property type="evidence" value="ECO:0007669"/>
    <property type="project" value="UniProtKB-KW"/>
</dbReference>
<keyword evidence="2" id="KW-0813">Transport</keyword>
<evidence type="ECO:0000256" key="9">
    <source>
        <dbReference type="ARBA" id="ARBA00023136"/>
    </source>
</evidence>
<evidence type="ECO:0000259" key="12">
    <source>
        <dbReference type="Pfam" id="PF07885"/>
    </source>
</evidence>
<name>A0AB34IK79_PRYPA</name>